<gene>
    <name evidence="5" type="ORF">SIL87_11625</name>
</gene>
<keyword evidence="1 5" id="KW-0808">Transferase</keyword>
<organism evidence="5 6">
    <name type="scientific">Acidiphilium acidophilum</name>
    <name type="common">Thiobacillus acidophilus</name>
    <dbReference type="NCBI Taxonomy" id="76588"/>
    <lineage>
        <taxon>Bacteria</taxon>
        <taxon>Pseudomonadati</taxon>
        <taxon>Pseudomonadota</taxon>
        <taxon>Alphaproteobacteria</taxon>
        <taxon>Acetobacterales</taxon>
        <taxon>Acidocellaceae</taxon>
        <taxon>Acidiphilium</taxon>
    </lineage>
</organism>
<dbReference type="GO" id="GO:0005737">
    <property type="term" value="C:cytoplasm"/>
    <property type="evidence" value="ECO:0007669"/>
    <property type="project" value="TreeGrafter"/>
</dbReference>
<name>A0AAW9DSY0_ACIAO</name>
<feature type="domain" description="N-acetyltransferase" evidence="4">
    <location>
        <begin position="1"/>
        <end position="162"/>
    </location>
</feature>
<dbReference type="AlphaFoldDB" id="A0AAW9DSY0"/>
<keyword evidence="2 5" id="KW-0012">Acyltransferase</keyword>
<protein>
    <submittedName>
        <fullName evidence="5">GNAT family N-acetyltransferase</fullName>
        <ecNumber evidence="5">2.3.1.-</ecNumber>
    </submittedName>
</protein>
<dbReference type="InterPro" id="IPR016181">
    <property type="entry name" value="Acyl_CoA_acyltransferase"/>
</dbReference>
<evidence type="ECO:0000256" key="3">
    <source>
        <dbReference type="ARBA" id="ARBA00038502"/>
    </source>
</evidence>
<dbReference type="Gene3D" id="3.40.630.30">
    <property type="match status" value="1"/>
</dbReference>
<comment type="caution">
    <text evidence="5">The sequence shown here is derived from an EMBL/GenBank/DDBJ whole genome shotgun (WGS) entry which is preliminary data.</text>
</comment>
<dbReference type="Proteomes" id="UP001279553">
    <property type="component" value="Unassembled WGS sequence"/>
</dbReference>
<accession>A0AAW9DSY0</accession>
<sequence length="168" mass="18661">MILRPVAESDAETLIAANCANRSYHAPWVAPPCDRAAFDQWFAGLATGRAISMIGLTAEGQVIGVFNFSEIVQANFRSCYLGYYGMAETAGRGLMSLCLRAGLIHMREAAGLHRVEANIQPANQRSIRLVRRLGFQLEGFSPKYLFIDGDWRDHERWAILLEDVSATI</sequence>
<evidence type="ECO:0000259" key="4">
    <source>
        <dbReference type="PROSITE" id="PS51186"/>
    </source>
</evidence>
<dbReference type="InterPro" id="IPR000182">
    <property type="entry name" value="GNAT_dom"/>
</dbReference>
<comment type="similarity">
    <text evidence="3">Belongs to the acetyltransferase family. RimJ subfamily.</text>
</comment>
<evidence type="ECO:0000256" key="2">
    <source>
        <dbReference type="ARBA" id="ARBA00023315"/>
    </source>
</evidence>
<keyword evidence="6" id="KW-1185">Reference proteome</keyword>
<reference evidence="5 6" key="1">
    <citation type="submission" date="2023-11" db="EMBL/GenBank/DDBJ databases">
        <title>MicrobeMod: A computational toolkit for identifying prokaryotic methylation and restriction-modification with nanopore sequencing.</title>
        <authorList>
            <person name="Crits-Christoph A."/>
            <person name="Kang S.C."/>
            <person name="Lee H."/>
            <person name="Ostrov N."/>
        </authorList>
    </citation>
    <scope>NUCLEOTIDE SEQUENCE [LARGE SCALE GENOMIC DNA]</scope>
    <source>
        <strain evidence="5 6">DSMZ 700</strain>
    </source>
</reference>
<evidence type="ECO:0000256" key="1">
    <source>
        <dbReference type="ARBA" id="ARBA00022679"/>
    </source>
</evidence>
<dbReference type="PANTHER" id="PTHR43792">
    <property type="entry name" value="GNAT FAMILY, PUTATIVE (AFU_ORTHOLOGUE AFUA_3G00765)-RELATED-RELATED"/>
    <property type="match status" value="1"/>
</dbReference>
<dbReference type="PROSITE" id="PS51186">
    <property type="entry name" value="GNAT"/>
    <property type="match status" value="1"/>
</dbReference>
<dbReference type="RefSeq" id="WP_319614331.1">
    <property type="nucleotide sequence ID" value="NZ_JAWXYB010000018.1"/>
</dbReference>
<dbReference type="SUPFAM" id="SSF55729">
    <property type="entry name" value="Acyl-CoA N-acyltransferases (Nat)"/>
    <property type="match status" value="1"/>
</dbReference>
<evidence type="ECO:0000313" key="6">
    <source>
        <dbReference type="Proteomes" id="UP001279553"/>
    </source>
</evidence>
<dbReference type="Pfam" id="PF13302">
    <property type="entry name" value="Acetyltransf_3"/>
    <property type="match status" value="1"/>
</dbReference>
<proteinExistence type="inferred from homology"/>
<dbReference type="PANTHER" id="PTHR43792:SF8">
    <property type="entry name" value="[RIBOSOMAL PROTEIN US5]-ALANINE N-ACETYLTRANSFERASE"/>
    <property type="match status" value="1"/>
</dbReference>
<dbReference type="InterPro" id="IPR051531">
    <property type="entry name" value="N-acetyltransferase"/>
</dbReference>
<evidence type="ECO:0000313" key="5">
    <source>
        <dbReference type="EMBL" id="MDX5931417.1"/>
    </source>
</evidence>
<dbReference type="EMBL" id="JAWXYB010000018">
    <property type="protein sequence ID" value="MDX5931417.1"/>
    <property type="molecule type" value="Genomic_DNA"/>
</dbReference>
<dbReference type="GO" id="GO:0008999">
    <property type="term" value="F:protein-N-terminal-alanine acetyltransferase activity"/>
    <property type="evidence" value="ECO:0007669"/>
    <property type="project" value="TreeGrafter"/>
</dbReference>
<dbReference type="EC" id="2.3.1.-" evidence="5"/>